<protein>
    <submittedName>
        <fullName evidence="1">Uncharacterized protein</fullName>
    </submittedName>
</protein>
<gene>
    <name evidence="1" type="ORF">QS748_09490</name>
</gene>
<comment type="caution">
    <text evidence="1">The sequence shown here is derived from an EMBL/GenBank/DDBJ whole genome shotgun (WGS) entry which is preliminary data.</text>
</comment>
<dbReference type="AlphaFoldDB" id="A0AA90SMZ1"/>
<dbReference type="Proteomes" id="UP001178148">
    <property type="component" value="Unassembled WGS sequence"/>
</dbReference>
<evidence type="ECO:0000313" key="1">
    <source>
        <dbReference type="EMBL" id="MDP0589396.1"/>
    </source>
</evidence>
<evidence type="ECO:0000313" key="2">
    <source>
        <dbReference type="Proteomes" id="UP001178148"/>
    </source>
</evidence>
<organism evidence="1 2">
    <name type="scientific">Candidatus Endonucleibacter bathymodioli</name>
    <dbReference type="NCBI Taxonomy" id="539814"/>
    <lineage>
        <taxon>Bacteria</taxon>
        <taxon>Pseudomonadati</taxon>
        <taxon>Pseudomonadota</taxon>
        <taxon>Gammaproteobacteria</taxon>
        <taxon>Oceanospirillales</taxon>
        <taxon>Endozoicomonadaceae</taxon>
        <taxon>Candidatus Endonucleibacter</taxon>
    </lineage>
</organism>
<proteinExistence type="predicted"/>
<keyword evidence="2" id="KW-1185">Reference proteome</keyword>
<name>A0AA90SMZ1_9GAMM</name>
<accession>A0AA90SMZ1</accession>
<reference evidence="1 2" key="1">
    <citation type="journal article" date="2023" name="bioRxiv">
        <title>An intranuclear bacterial parasite of deep-sea mussels expresses apoptosis inhibitors acquired from its host.</title>
        <authorList>
            <person name="Gonzalez Porras M.A."/>
            <person name="Assie A."/>
            <person name="Tietjen M."/>
            <person name="Violette M."/>
            <person name="Kleiner M."/>
            <person name="Gruber-Vodicka H."/>
            <person name="Dubilier N."/>
            <person name="Leisch N."/>
        </authorList>
    </citation>
    <scope>NUCLEOTIDE SEQUENCE [LARGE SCALE GENOMIC DNA]</scope>
    <source>
        <strain evidence="1">IAP13</strain>
    </source>
</reference>
<sequence length="52" mass="6128">MKNNILENMVQNNEDIDKSFDAFFTAWLKHKNLSMHSLSGDEIIEEKKRCTL</sequence>
<dbReference type="EMBL" id="JASXSV010000013">
    <property type="protein sequence ID" value="MDP0589396.1"/>
    <property type="molecule type" value="Genomic_DNA"/>
</dbReference>